<evidence type="ECO:0000313" key="2">
    <source>
        <dbReference type="Proteomes" id="UP000035021"/>
    </source>
</evidence>
<dbReference type="RefSeq" id="WP_006901453.1">
    <property type="nucleotide sequence ID" value="NZ_BAOQ01000031.1"/>
</dbReference>
<evidence type="ECO:0000313" key="1">
    <source>
        <dbReference type="EMBL" id="GAC85228.1"/>
    </source>
</evidence>
<comment type="caution">
    <text evidence="1">The sequence shown here is derived from an EMBL/GenBank/DDBJ whole genome shotgun (WGS) entry which is preliminary data.</text>
</comment>
<organism evidence="1 2">
    <name type="scientific">Gordonia paraffinivorans NBRC 108238</name>
    <dbReference type="NCBI Taxonomy" id="1223543"/>
    <lineage>
        <taxon>Bacteria</taxon>
        <taxon>Bacillati</taxon>
        <taxon>Actinomycetota</taxon>
        <taxon>Actinomycetes</taxon>
        <taxon>Mycobacteriales</taxon>
        <taxon>Gordoniaceae</taxon>
        <taxon>Gordonia</taxon>
    </lineage>
</organism>
<keyword evidence="2" id="KW-1185">Reference proteome</keyword>
<dbReference type="EMBL" id="BAOQ01000031">
    <property type="protein sequence ID" value="GAC85228.1"/>
    <property type="molecule type" value="Genomic_DNA"/>
</dbReference>
<name>A0ABQ0INU2_9ACTN</name>
<accession>A0ABQ0INU2</accession>
<gene>
    <name evidence="1" type="ORF">GP2_031_00400</name>
</gene>
<dbReference type="Proteomes" id="UP000035021">
    <property type="component" value="Unassembled WGS sequence"/>
</dbReference>
<protein>
    <submittedName>
        <fullName evidence="1">Uncharacterized protein</fullName>
    </submittedName>
</protein>
<reference evidence="1 2" key="1">
    <citation type="submission" date="2013-02" db="EMBL/GenBank/DDBJ databases">
        <title>Whole genome shotgun sequence of Gordonia paraffinivorans NBRC 108238.</title>
        <authorList>
            <person name="Isaki-Nakamura S."/>
            <person name="Hosoyama A."/>
            <person name="Tsuchikane K."/>
            <person name="Ando Y."/>
            <person name="Baba S."/>
            <person name="Ohji S."/>
            <person name="Hamada M."/>
            <person name="Tamura T."/>
            <person name="Yamazoe A."/>
            <person name="Yamazaki S."/>
            <person name="Fujita N."/>
        </authorList>
    </citation>
    <scope>NUCLEOTIDE SEQUENCE [LARGE SCALE GENOMIC DNA]</scope>
    <source>
        <strain evidence="1 2">NBRC 108238</strain>
    </source>
</reference>
<sequence length="183" mass="21007">MGAVDVLRAQLREQSPALSDNEIQERLDRFRVQLADLIETQAQLLIEQWRDENPGQEPEFEDLRRLQTRARMIANEVLSDQLQESARELEEEPEEEVLAYPQIQPGNAVYQWIHENLWVKASWDSDWLAEQLWPDKSPAWVVRAAGLIEARTIDGLPLPQHRDDPVAREVAAAVDAALAKRIS</sequence>
<proteinExistence type="predicted"/>